<dbReference type="EMBL" id="CP015285">
    <property type="protein sequence ID" value="ANC92243.1"/>
    <property type="molecule type" value="Genomic_DNA"/>
</dbReference>
<dbReference type="PANTHER" id="PTHR35790:SF4">
    <property type="entry name" value="HTH-TYPE TRANSCRIPTIONAL REGULATOR PCHR"/>
    <property type="match status" value="1"/>
</dbReference>
<accession>A0A160JGV9</accession>
<gene>
    <name evidence="5" type="ORF">A6A40_10200</name>
</gene>
<dbReference type="KEGG" id="ahu:A6A40_10200"/>
<name>A0A160JGV9_9PROT</name>
<dbReference type="SMART" id="SM00347">
    <property type="entry name" value="HTH_MARR"/>
    <property type="match status" value="1"/>
</dbReference>
<dbReference type="OrthoDB" id="8906692at2"/>
<protein>
    <submittedName>
        <fullName evidence="5">MarR family transcriptional regulator</fullName>
    </submittedName>
</protein>
<feature type="domain" description="HTH marR-type" evidence="4">
    <location>
        <begin position="27"/>
        <end position="160"/>
    </location>
</feature>
<dbReference type="InterPro" id="IPR036390">
    <property type="entry name" value="WH_DNA-bd_sf"/>
</dbReference>
<keyword evidence="1" id="KW-0805">Transcription regulation</keyword>
<proteinExistence type="predicted"/>
<dbReference type="AlphaFoldDB" id="A0A160JGV9"/>
<keyword evidence="3" id="KW-0804">Transcription</keyword>
<dbReference type="PANTHER" id="PTHR35790">
    <property type="entry name" value="HTH-TYPE TRANSCRIPTIONAL REGULATOR PCHR"/>
    <property type="match status" value="1"/>
</dbReference>
<organism evidence="5 6">
    <name type="scientific">Azospirillum humicireducens</name>
    <dbReference type="NCBI Taxonomy" id="1226968"/>
    <lineage>
        <taxon>Bacteria</taxon>
        <taxon>Pseudomonadati</taxon>
        <taxon>Pseudomonadota</taxon>
        <taxon>Alphaproteobacteria</taxon>
        <taxon>Rhodospirillales</taxon>
        <taxon>Azospirillaceae</taxon>
        <taxon>Azospirillum</taxon>
    </lineage>
</organism>
<dbReference type="PROSITE" id="PS50995">
    <property type="entry name" value="HTH_MARR_2"/>
    <property type="match status" value="1"/>
</dbReference>
<sequence length="181" mass="19762">MPPTRRSRSASPNSTAALAEPPALHLTRFLPYRLSVLANTVSHTLAKLYEKRFGITIPEWRIIAVLGGGETMSAGEIAQRTAMDKVQVSRAISRMLESALILRESGDTDRRKALLTLTPKALAIYAEIVPMALTYEQEVTDALSIDERAQLDTLLSKLQARAEQLAARPAPVAAQSEPAEE</sequence>
<evidence type="ECO:0000256" key="3">
    <source>
        <dbReference type="ARBA" id="ARBA00023163"/>
    </source>
</evidence>
<dbReference type="InterPro" id="IPR036388">
    <property type="entry name" value="WH-like_DNA-bd_sf"/>
</dbReference>
<dbReference type="RefSeq" id="WP_063635309.1">
    <property type="nucleotide sequence ID" value="NZ_CP015285.1"/>
</dbReference>
<dbReference type="Gene3D" id="1.10.10.10">
    <property type="entry name" value="Winged helix-like DNA-binding domain superfamily/Winged helix DNA-binding domain"/>
    <property type="match status" value="1"/>
</dbReference>
<dbReference type="GO" id="GO:0003677">
    <property type="term" value="F:DNA binding"/>
    <property type="evidence" value="ECO:0007669"/>
    <property type="project" value="UniProtKB-KW"/>
</dbReference>
<evidence type="ECO:0000259" key="4">
    <source>
        <dbReference type="PROSITE" id="PS50995"/>
    </source>
</evidence>
<keyword evidence="2" id="KW-0238">DNA-binding</keyword>
<evidence type="ECO:0000256" key="1">
    <source>
        <dbReference type="ARBA" id="ARBA00023015"/>
    </source>
</evidence>
<dbReference type="Proteomes" id="UP000077405">
    <property type="component" value="Chromosome"/>
</dbReference>
<dbReference type="InterPro" id="IPR052067">
    <property type="entry name" value="Metal_resp_HTH_trans_reg"/>
</dbReference>
<evidence type="ECO:0000313" key="5">
    <source>
        <dbReference type="EMBL" id="ANC92243.1"/>
    </source>
</evidence>
<dbReference type="STRING" id="1226968.A6A40_10200"/>
<evidence type="ECO:0000256" key="2">
    <source>
        <dbReference type="ARBA" id="ARBA00023125"/>
    </source>
</evidence>
<dbReference type="InterPro" id="IPR000835">
    <property type="entry name" value="HTH_MarR-typ"/>
</dbReference>
<dbReference type="PRINTS" id="PR00598">
    <property type="entry name" value="HTHMARR"/>
</dbReference>
<dbReference type="GO" id="GO:0003700">
    <property type="term" value="F:DNA-binding transcription factor activity"/>
    <property type="evidence" value="ECO:0007669"/>
    <property type="project" value="InterPro"/>
</dbReference>
<dbReference type="SUPFAM" id="SSF46785">
    <property type="entry name" value="Winged helix' DNA-binding domain"/>
    <property type="match status" value="1"/>
</dbReference>
<reference evidence="5 6" key="1">
    <citation type="journal article" date="2013" name="Int. J. Syst. Evol. Microbiol.">
        <title>Azospirillum humicireducens sp. nov., a nitrogen-fixing bacterium isolated from a microbial fuel cell.</title>
        <authorList>
            <person name="Zhou S."/>
            <person name="Han L."/>
            <person name="Wang Y."/>
            <person name="Yang G."/>
            <person name="Zhuang L."/>
            <person name="Hu P."/>
        </authorList>
    </citation>
    <scope>NUCLEOTIDE SEQUENCE [LARGE SCALE GENOMIC DNA]</scope>
    <source>
        <strain evidence="5 6">SgZ-5</strain>
    </source>
</reference>
<keyword evidence="6" id="KW-1185">Reference proteome</keyword>
<evidence type="ECO:0000313" key="6">
    <source>
        <dbReference type="Proteomes" id="UP000077405"/>
    </source>
</evidence>
<dbReference type="Pfam" id="PF12802">
    <property type="entry name" value="MarR_2"/>
    <property type="match status" value="1"/>
</dbReference>